<keyword evidence="3" id="KW-1185">Reference proteome</keyword>
<dbReference type="EMBL" id="JBFXLU010000261">
    <property type="protein sequence ID" value="KAL2832358.1"/>
    <property type="molecule type" value="Genomic_DNA"/>
</dbReference>
<organism evidence="2 3">
    <name type="scientific">Aspergillus pseudoustus</name>
    <dbReference type="NCBI Taxonomy" id="1810923"/>
    <lineage>
        <taxon>Eukaryota</taxon>
        <taxon>Fungi</taxon>
        <taxon>Dikarya</taxon>
        <taxon>Ascomycota</taxon>
        <taxon>Pezizomycotina</taxon>
        <taxon>Eurotiomycetes</taxon>
        <taxon>Eurotiomycetidae</taxon>
        <taxon>Eurotiales</taxon>
        <taxon>Aspergillaceae</taxon>
        <taxon>Aspergillus</taxon>
        <taxon>Aspergillus subgen. Nidulantes</taxon>
    </lineage>
</organism>
<feature type="transmembrane region" description="Helical" evidence="1">
    <location>
        <begin position="213"/>
        <end position="231"/>
    </location>
</feature>
<dbReference type="Proteomes" id="UP001610446">
    <property type="component" value="Unassembled WGS sequence"/>
</dbReference>
<feature type="transmembrane region" description="Helical" evidence="1">
    <location>
        <begin position="37"/>
        <end position="59"/>
    </location>
</feature>
<comment type="caution">
    <text evidence="2">The sequence shown here is derived from an EMBL/GenBank/DDBJ whole genome shotgun (WGS) entry which is preliminary data.</text>
</comment>
<proteinExistence type="predicted"/>
<gene>
    <name evidence="2" type="ORF">BJY01DRAFT_225940</name>
</gene>
<dbReference type="PANTHER" id="PTHR39470:SF1">
    <property type="entry name" value="CHORISMATE SYNTHASE PROTEIN"/>
    <property type="match status" value="1"/>
</dbReference>
<evidence type="ECO:0000313" key="3">
    <source>
        <dbReference type="Proteomes" id="UP001610446"/>
    </source>
</evidence>
<keyword evidence="1" id="KW-0472">Membrane</keyword>
<feature type="transmembrane region" description="Helical" evidence="1">
    <location>
        <begin position="79"/>
        <end position="95"/>
    </location>
</feature>
<feature type="transmembrane region" description="Helical" evidence="1">
    <location>
        <begin position="251"/>
        <end position="276"/>
    </location>
</feature>
<sequence>MPTSLCFPKAQPRCLGSPRAARQTASMTDFNIPWGTIQSLGLILAPIVLPRIINFVRYVRVAIMQRPAPRPLPPGASRALNILFFSILVFLFLSVPSNRFAPSPSIFSLTRSRITTSLETIFTRLARQRPLTEADELLRAKLVSKDARRIYLRFGASALTQCQFCKPDNPNTYALFYYPVNSLLPHLLHMAVVGVATSASFAGREAARWRTRFTIAGLLLAAVDLYVVFMYDPVKSGSDAVRDGVDVPRAVFATMAVVRPLVLLVFDVVLAFFIYVSATNRWFFTPPSQAEEVERVVSASLAALSGASSKLHAASVTRNAVVRDRVLKDRDDAYWRTVAAMDGDGLSKAPEGVWEEEEVVRAMSRAMAGGGGVDLAKLGVSAAEYVNAVTAGLENGRVQGSS</sequence>
<evidence type="ECO:0000313" key="2">
    <source>
        <dbReference type="EMBL" id="KAL2832358.1"/>
    </source>
</evidence>
<reference evidence="2 3" key="1">
    <citation type="submission" date="2024-07" db="EMBL/GenBank/DDBJ databases">
        <title>Section-level genome sequencing and comparative genomics of Aspergillus sections Usti and Cavernicolus.</title>
        <authorList>
            <consortium name="Lawrence Berkeley National Laboratory"/>
            <person name="Nybo J.L."/>
            <person name="Vesth T.C."/>
            <person name="Theobald S."/>
            <person name="Frisvad J.C."/>
            <person name="Larsen T.O."/>
            <person name="Kjaerboelling I."/>
            <person name="Rothschild-Mancinelli K."/>
            <person name="Lyhne E.K."/>
            <person name="Kogle M.E."/>
            <person name="Barry K."/>
            <person name="Clum A."/>
            <person name="Na H."/>
            <person name="Ledsgaard L."/>
            <person name="Lin J."/>
            <person name="Lipzen A."/>
            <person name="Kuo A."/>
            <person name="Riley R."/>
            <person name="Mondo S."/>
            <person name="Labutti K."/>
            <person name="Haridas S."/>
            <person name="Pangalinan J."/>
            <person name="Salamov A.A."/>
            <person name="Simmons B.A."/>
            <person name="Magnuson J.K."/>
            <person name="Chen J."/>
            <person name="Drula E."/>
            <person name="Henrissat B."/>
            <person name="Wiebenga A."/>
            <person name="Lubbers R.J."/>
            <person name="Gomes A.C."/>
            <person name="Makela M.R."/>
            <person name="Stajich J."/>
            <person name="Grigoriev I.V."/>
            <person name="Mortensen U.H."/>
            <person name="De Vries R.P."/>
            <person name="Baker S.E."/>
            <person name="Andersen M.R."/>
        </authorList>
    </citation>
    <scope>NUCLEOTIDE SEQUENCE [LARGE SCALE GENOMIC DNA]</scope>
    <source>
        <strain evidence="2 3">CBS 123904</strain>
    </source>
</reference>
<evidence type="ECO:0000256" key="1">
    <source>
        <dbReference type="SAM" id="Phobius"/>
    </source>
</evidence>
<keyword evidence="1" id="KW-1133">Transmembrane helix</keyword>
<protein>
    <submittedName>
        <fullName evidence="2">Uncharacterized protein</fullName>
    </submittedName>
</protein>
<feature type="transmembrane region" description="Helical" evidence="1">
    <location>
        <begin position="183"/>
        <end position="201"/>
    </location>
</feature>
<accession>A0ABR4IX64</accession>
<dbReference type="PANTHER" id="PTHR39470">
    <property type="entry name" value="CHROMOSOME 10, WHOLE GENOME SHOTGUN SEQUENCE"/>
    <property type="match status" value="1"/>
</dbReference>
<name>A0ABR4IX64_9EURO</name>
<keyword evidence="1" id="KW-0812">Transmembrane</keyword>